<evidence type="ECO:0000259" key="9">
    <source>
        <dbReference type="PROSITE" id="PS51194"/>
    </source>
</evidence>
<dbReference type="PROSITE" id="PS51192">
    <property type="entry name" value="HELICASE_ATP_BIND_1"/>
    <property type="match status" value="1"/>
</dbReference>
<evidence type="ECO:0000256" key="1">
    <source>
        <dbReference type="ARBA" id="ARBA00022741"/>
    </source>
</evidence>
<evidence type="ECO:0000313" key="10">
    <source>
        <dbReference type="EMBL" id="KXS15237.1"/>
    </source>
</evidence>
<comment type="catalytic activity">
    <reaction evidence="7">
        <text>ATP + H2O = ADP + phosphate + H(+)</text>
        <dbReference type="Rhea" id="RHEA:13065"/>
        <dbReference type="ChEBI" id="CHEBI:15377"/>
        <dbReference type="ChEBI" id="CHEBI:15378"/>
        <dbReference type="ChEBI" id="CHEBI:30616"/>
        <dbReference type="ChEBI" id="CHEBI:43474"/>
        <dbReference type="ChEBI" id="CHEBI:456216"/>
        <dbReference type="EC" id="3.6.4.13"/>
    </reaction>
</comment>
<dbReference type="SMART" id="SM00487">
    <property type="entry name" value="DEXDc"/>
    <property type="match status" value="1"/>
</dbReference>
<evidence type="ECO:0000256" key="2">
    <source>
        <dbReference type="ARBA" id="ARBA00022801"/>
    </source>
</evidence>
<dbReference type="GO" id="GO:0005524">
    <property type="term" value="F:ATP binding"/>
    <property type="evidence" value="ECO:0007669"/>
    <property type="project" value="UniProtKB-UniRule"/>
</dbReference>
<dbReference type="GO" id="GO:0003724">
    <property type="term" value="F:RNA helicase activity"/>
    <property type="evidence" value="ECO:0007669"/>
    <property type="project" value="UniProtKB-EC"/>
</dbReference>
<evidence type="ECO:0000256" key="6">
    <source>
        <dbReference type="RuleBase" id="RU000492"/>
    </source>
</evidence>
<dbReference type="InterPro" id="IPR001650">
    <property type="entry name" value="Helicase_C-like"/>
</dbReference>
<dbReference type="EC" id="3.6.4.13" evidence="7"/>
<evidence type="ECO:0000256" key="4">
    <source>
        <dbReference type="ARBA" id="ARBA00022840"/>
    </source>
</evidence>
<protein>
    <recommendedName>
        <fullName evidence="7">ATP-dependent RNA helicase</fullName>
        <ecNumber evidence="7">3.6.4.13</ecNumber>
    </recommendedName>
</protein>
<keyword evidence="1 6" id="KW-0547">Nucleotide-binding</keyword>
<dbReference type="OMA" id="NGEQYVH"/>
<dbReference type="Pfam" id="PF00271">
    <property type="entry name" value="Helicase_C"/>
    <property type="match status" value="1"/>
</dbReference>
<evidence type="ECO:0000256" key="7">
    <source>
        <dbReference type="RuleBase" id="RU365068"/>
    </source>
</evidence>
<keyword evidence="5 7" id="KW-0694">RNA-binding</keyword>
<sequence>MKFNVMSDVQAATLPLTLQGADILAQAKTGTGKTLAFLIPCIQTIIRNGLSPHTEGILPATPAIRAVVISPTRELALQIAAEANQLTRKLEIRIHTSTGGTNINKDTKELSLGPDILVATPGRLEDHLSNPQLKRLFAHVQVAVLDEADNLLDQGFLPDLKVIFGLLPPAQQRQTLLFSATVPPEVAAIAATILRPAYAHVSTIDPTETLTHETVPQRVVTVPDMLDVPGVALQVLLDDFASASRQGAAAGFKAMVFHPTARSAQLYAELLRALSQPSRGTGRPTWPASVPIIEIHSRLSTTRRNAAIAEFRSLPSAVMVSSDLTARGMDFPDVTHVVQVGAPANREQYVHRVGRTGRAGKDGSAFMVLGPGEEWARDAVSDLNLVDGGDVVQRAAGNGIHETVKRGMRGVSVETKHSAYVAWLGNYKSHLRKMGWSPAKLVAEANRMALQGFMLDQVPEIWTVTAGKMGLKGTPGLRLTNVKKPRKEVD</sequence>
<feature type="domain" description="Helicase C-terminal" evidence="9">
    <location>
        <begin position="236"/>
        <end position="408"/>
    </location>
</feature>
<evidence type="ECO:0000256" key="3">
    <source>
        <dbReference type="ARBA" id="ARBA00022806"/>
    </source>
</evidence>
<dbReference type="OrthoDB" id="193716at2759"/>
<keyword evidence="3 6" id="KW-0347">Helicase</keyword>
<organism evidence="10 11">
    <name type="scientific">Gonapodya prolifera (strain JEL478)</name>
    <name type="common">Monoblepharis prolifera</name>
    <dbReference type="NCBI Taxonomy" id="1344416"/>
    <lineage>
        <taxon>Eukaryota</taxon>
        <taxon>Fungi</taxon>
        <taxon>Fungi incertae sedis</taxon>
        <taxon>Chytridiomycota</taxon>
        <taxon>Chytridiomycota incertae sedis</taxon>
        <taxon>Monoblepharidomycetes</taxon>
        <taxon>Monoblepharidales</taxon>
        <taxon>Gonapodyaceae</taxon>
        <taxon>Gonapodya</taxon>
    </lineage>
</organism>
<dbReference type="PROSITE" id="PS00039">
    <property type="entry name" value="DEAD_ATP_HELICASE"/>
    <property type="match status" value="1"/>
</dbReference>
<proteinExistence type="inferred from homology"/>
<dbReference type="InterPro" id="IPR011545">
    <property type="entry name" value="DEAD/DEAH_box_helicase_dom"/>
</dbReference>
<dbReference type="SUPFAM" id="SSF52540">
    <property type="entry name" value="P-loop containing nucleoside triphosphate hydrolases"/>
    <property type="match status" value="1"/>
</dbReference>
<feature type="domain" description="Helicase ATP-binding" evidence="8">
    <location>
        <begin position="14"/>
        <end position="200"/>
    </location>
</feature>
<evidence type="ECO:0000259" key="8">
    <source>
        <dbReference type="PROSITE" id="PS51192"/>
    </source>
</evidence>
<comment type="similarity">
    <text evidence="6">Belongs to the DEAD box helicase family.</text>
</comment>
<dbReference type="Pfam" id="PF00270">
    <property type="entry name" value="DEAD"/>
    <property type="match status" value="1"/>
</dbReference>
<dbReference type="AlphaFoldDB" id="A0A139AEN5"/>
<keyword evidence="2 6" id="KW-0378">Hydrolase</keyword>
<comment type="function">
    <text evidence="7">RNA helicase.</text>
</comment>
<evidence type="ECO:0000313" key="11">
    <source>
        <dbReference type="Proteomes" id="UP000070544"/>
    </source>
</evidence>
<gene>
    <name evidence="10" type="ORF">M427DRAFT_135204</name>
</gene>
<dbReference type="InterPro" id="IPR014001">
    <property type="entry name" value="Helicase_ATP-bd"/>
</dbReference>
<comment type="domain">
    <text evidence="7">The Q motif is unique to and characteristic of the DEAD box family of RNA helicases and controls ATP binding and hydrolysis.</text>
</comment>
<dbReference type="SMART" id="SM00490">
    <property type="entry name" value="HELICc"/>
    <property type="match status" value="1"/>
</dbReference>
<dbReference type="CDD" id="cd18787">
    <property type="entry name" value="SF2_C_DEAD"/>
    <property type="match status" value="1"/>
</dbReference>
<dbReference type="PANTHER" id="PTHR24031">
    <property type="entry name" value="RNA HELICASE"/>
    <property type="match status" value="1"/>
</dbReference>
<name>A0A139AEN5_GONPJ</name>
<reference evidence="10 11" key="1">
    <citation type="journal article" date="2015" name="Genome Biol. Evol.">
        <title>Phylogenomic analyses indicate that early fungi evolved digesting cell walls of algal ancestors of land plants.</title>
        <authorList>
            <person name="Chang Y."/>
            <person name="Wang S."/>
            <person name="Sekimoto S."/>
            <person name="Aerts A.L."/>
            <person name="Choi C."/>
            <person name="Clum A."/>
            <person name="LaButti K.M."/>
            <person name="Lindquist E.A."/>
            <person name="Yee Ngan C."/>
            <person name="Ohm R.A."/>
            <person name="Salamov A.A."/>
            <person name="Grigoriev I.V."/>
            <person name="Spatafora J.W."/>
            <person name="Berbee M.L."/>
        </authorList>
    </citation>
    <scope>NUCLEOTIDE SEQUENCE [LARGE SCALE GENOMIC DNA]</scope>
    <source>
        <strain evidence="10 11">JEL478</strain>
    </source>
</reference>
<accession>A0A139AEN5</accession>
<dbReference type="GO" id="GO:0003723">
    <property type="term" value="F:RNA binding"/>
    <property type="evidence" value="ECO:0007669"/>
    <property type="project" value="UniProtKB-UniRule"/>
</dbReference>
<dbReference type="Proteomes" id="UP000070544">
    <property type="component" value="Unassembled WGS sequence"/>
</dbReference>
<dbReference type="Gene3D" id="3.40.50.300">
    <property type="entry name" value="P-loop containing nucleotide triphosphate hydrolases"/>
    <property type="match status" value="2"/>
</dbReference>
<keyword evidence="4 6" id="KW-0067">ATP-binding</keyword>
<dbReference type="GO" id="GO:0016787">
    <property type="term" value="F:hydrolase activity"/>
    <property type="evidence" value="ECO:0007669"/>
    <property type="project" value="UniProtKB-KW"/>
</dbReference>
<dbReference type="InterPro" id="IPR000629">
    <property type="entry name" value="RNA-helicase_DEAD-box_CS"/>
</dbReference>
<evidence type="ECO:0000256" key="5">
    <source>
        <dbReference type="ARBA" id="ARBA00022884"/>
    </source>
</evidence>
<dbReference type="PROSITE" id="PS51194">
    <property type="entry name" value="HELICASE_CTER"/>
    <property type="match status" value="1"/>
</dbReference>
<dbReference type="STRING" id="1344416.A0A139AEN5"/>
<keyword evidence="11" id="KW-1185">Reference proteome</keyword>
<dbReference type="InterPro" id="IPR027417">
    <property type="entry name" value="P-loop_NTPase"/>
</dbReference>
<dbReference type="EMBL" id="KQ965763">
    <property type="protein sequence ID" value="KXS15237.1"/>
    <property type="molecule type" value="Genomic_DNA"/>
</dbReference>